<proteinExistence type="inferred from homology"/>
<evidence type="ECO:0000313" key="4">
    <source>
        <dbReference type="Proteomes" id="UP000249165"/>
    </source>
</evidence>
<dbReference type="AlphaFoldDB" id="A0A327YUI7"/>
<dbReference type="EMBL" id="QLMG01000001">
    <property type="protein sequence ID" value="RAK24036.1"/>
    <property type="molecule type" value="Genomic_DNA"/>
</dbReference>
<gene>
    <name evidence="3" type="ORF">ATI53_1001143</name>
</gene>
<dbReference type="Gene3D" id="3.10.129.10">
    <property type="entry name" value="Hotdog Thioesterase"/>
    <property type="match status" value="1"/>
</dbReference>
<keyword evidence="4" id="KW-1185">Reference proteome</keyword>
<comment type="similarity">
    <text evidence="1">Belongs to the 4-hydroxybenzoyl-CoA thioesterase family.</text>
</comment>
<sequence>MSRRPPSPRSAYARFYPIQTRWKDNDAYGHINNVTYLSYFDTAVSLWQIEQGMEIAQEGGLRFLVVESGCTYHAEARFPDPLQAGIRVGRLGSSSVRFEIGIFRGDESTACVEGFFIHVLVNPQTRPIPIPQDARARLTALIV</sequence>
<accession>A0A327YUI7</accession>
<dbReference type="OrthoDB" id="9799036at2"/>
<dbReference type="PANTHER" id="PTHR31793:SF27">
    <property type="entry name" value="NOVEL THIOESTERASE SUPERFAMILY DOMAIN AND SAPOSIN A-TYPE DOMAIN CONTAINING PROTEIN (0610012H03RIK)"/>
    <property type="match status" value="1"/>
</dbReference>
<dbReference type="PANTHER" id="PTHR31793">
    <property type="entry name" value="4-HYDROXYBENZOYL-COA THIOESTERASE FAMILY MEMBER"/>
    <property type="match status" value="1"/>
</dbReference>
<dbReference type="SUPFAM" id="SSF54637">
    <property type="entry name" value="Thioesterase/thiol ester dehydrase-isomerase"/>
    <property type="match status" value="1"/>
</dbReference>
<dbReference type="Proteomes" id="UP000249165">
    <property type="component" value="Unassembled WGS sequence"/>
</dbReference>
<protein>
    <submittedName>
        <fullName evidence="3">Acyl-CoA thioester hydrolase</fullName>
    </submittedName>
</protein>
<comment type="caution">
    <text evidence="3">The sequence shown here is derived from an EMBL/GenBank/DDBJ whole genome shotgun (WGS) entry which is preliminary data.</text>
</comment>
<evidence type="ECO:0000256" key="1">
    <source>
        <dbReference type="ARBA" id="ARBA00005953"/>
    </source>
</evidence>
<organism evidence="3 4">
    <name type="scientific">Salipiger aestuarii</name>
    <dbReference type="NCBI Taxonomy" id="568098"/>
    <lineage>
        <taxon>Bacteria</taxon>
        <taxon>Pseudomonadati</taxon>
        <taxon>Pseudomonadota</taxon>
        <taxon>Alphaproteobacteria</taxon>
        <taxon>Rhodobacterales</taxon>
        <taxon>Roseobacteraceae</taxon>
        <taxon>Salipiger</taxon>
    </lineage>
</organism>
<dbReference type="Pfam" id="PF13279">
    <property type="entry name" value="4HBT_2"/>
    <property type="match status" value="1"/>
</dbReference>
<evidence type="ECO:0000313" key="3">
    <source>
        <dbReference type="EMBL" id="RAK24036.1"/>
    </source>
</evidence>
<keyword evidence="2 3" id="KW-0378">Hydrolase</keyword>
<dbReference type="RefSeq" id="WP_009506264.1">
    <property type="nucleotide sequence ID" value="NZ_LIGK01000002.1"/>
</dbReference>
<reference evidence="3 4" key="1">
    <citation type="submission" date="2018-06" db="EMBL/GenBank/DDBJ databases">
        <title>Genomic Encyclopedia of Archaeal and Bacterial Type Strains, Phase II (KMG-II): from individual species to whole genera.</title>
        <authorList>
            <person name="Goeker M."/>
        </authorList>
    </citation>
    <scope>NUCLEOTIDE SEQUENCE [LARGE SCALE GENOMIC DNA]</scope>
    <source>
        <strain evidence="3 4">DSM 22011</strain>
    </source>
</reference>
<dbReference type="GO" id="GO:0047617">
    <property type="term" value="F:fatty acyl-CoA hydrolase activity"/>
    <property type="evidence" value="ECO:0007669"/>
    <property type="project" value="TreeGrafter"/>
</dbReference>
<dbReference type="CDD" id="cd00586">
    <property type="entry name" value="4HBT"/>
    <property type="match status" value="1"/>
</dbReference>
<evidence type="ECO:0000256" key="2">
    <source>
        <dbReference type="ARBA" id="ARBA00022801"/>
    </source>
</evidence>
<dbReference type="InterPro" id="IPR050563">
    <property type="entry name" value="4-hydroxybenzoyl-CoA_TE"/>
</dbReference>
<name>A0A327YUI7_9RHOB</name>
<dbReference type="InterPro" id="IPR029069">
    <property type="entry name" value="HotDog_dom_sf"/>
</dbReference>